<dbReference type="STRING" id="89524.SAMN05444370_10332"/>
<dbReference type="GO" id="GO:0007165">
    <property type="term" value="P:signal transduction"/>
    <property type="evidence" value="ECO:0007669"/>
    <property type="project" value="TreeGrafter"/>
</dbReference>
<organism evidence="3 4">
    <name type="scientific">Rubrimonas cliftonensis</name>
    <dbReference type="NCBI Taxonomy" id="89524"/>
    <lineage>
        <taxon>Bacteria</taxon>
        <taxon>Pseudomonadati</taxon>
        <taxon>Pseudomonadota</taxon>
        <taxon>Alphaproteobacteria</taxon>
        <taxon>Rhodobacterales</taxon>
        <taxon>Paracoccaceae</taxon>
        <taxon>Rubrimonas</taxon>
    </lineage>
</organism>
<protein>
    <submittedName>
        <fullName evidence="3">Myo-inositol-1(Or 4)-monophosphatase</fullName>
    </submittedName>
</protein>
<keyword evidence="2" id="KW-0460">Magnesium</keyword>
<dbReference type="AlphaFoldDB" id="A0A1H3YBR6"/>
<dbReference type="Gene3D" id="3.40.190.80">
    <property type="match status" value="1"/>
</dbReference>
<sequence length="267" mass="27375">MSPDHPAPGADRALLEEVAREGGAVAMDFFRRDPRKWEKPGEAGPVTEADLAVDVLAKSRLEAARPDYGWLSEETPDDAARLASETVFIVDPIDGTRAFIAGETGWCVALAVARAGVVTAAAAWFPALGQLYSAALGEGATRDGAAIGHSGRGALAGARALSGAAQLDPKLWPGGAPPVRRAFRPSLVHRMCLVADGGADAVITLRDAWEWDVAAGALIAAEAGCAVSDGDGAALRFNAPGARSRGLIAAPPALHGALLALRRPPAA</sequence>
<dbReference type="PANTHER" id="PTHR20854">
    <property type="entry name" value="INOSITOL MONOPHOSPHATASE"/>
    <property type="match status" value="1"/>
</dbReference>
<feature type="binding site" evidence="2">
    <location>
        <position position="93"/>
    </location>
    <ligand>
        <name>Mg(2+)</name>
        <dbReference type="ChEBI" id="CHEBI:18420"/>
        <label>2</label>
    </ligand>
</feature>
<dbReference type="GO" id="GO:0006020">
    <property type="term" value="P:inositol metabolic process"/>
    <property type="evidence" value="ECO:0007669"/>
    <property type="project" value="TreeGrafter"/>
</dbReference>
<comment type="similarity">
    <text evidence="1">Belongs to the inositol monophosphatase superfamily.</text>
</comment>
<dbReference type="Proteomes" id="UP000198703">
    <property type="component" value="Unassembled WGS sequence"/>
</dbReference>
<accession>A0A1H3YBR6</accession>
<dbReference type="PANTHER" id="PTHR20854:SF4">
    <property type="entry name" value="INOSITOL-1-MONOPHOSPHATASE-RELATED"/>
    <property type="match status" value="1"/>
</dbReference>
<evidence type="ECO:0000313" key="4">
    <source>
        <dbReference type="Proteomes" id="UP000198703"/>
    </source>
</evidence>
<name>A0A1H3YBR6_9RHOB</name>
<feature type="binding site" evidence="2">
    <location>
        <position position="212"/>
    </location>
    <ligand>
        <name>Mg(2+)</name>
        <dbReference type="ChEBI" id="CHEBI:18420"/>
        <label>1</label>
        <note>catalytic</note>
    </ligand>
</feature>
<dbReference type="GO" id="GO:0046872">
    <property type="term" value="F:metal ion binding"/>
    <property type="evidence" value="ECO:0007669"/>
    <property type="project" value="UniProtKB-KW"/>
</dbReference>
<dbReference type="Gene3D" id="3.30.540.10">
    <property type="entry name" value="Fructose-1,6-Bisphosphatase, subunit A, domain 1"/>
    <property type="match status" value="1"/>
</dbReference>
<evidence type="ECO:0000256" key="2">
    <source>
        <dbReference type="PIRSR" id="PIRSR600760-2"/>
    </source>
</evidence>
<gene>
    <name evidence="3" type="ORF">SAMN05444370_10332</name>
</gene>
<dbReference type="InterPro" id="IPR000760">
    <property type="entry name" value="Inositol_monophosphatase-like"/>
</dbReference>
<keyword evidence="2" id="KW-0479">Metal-binding</keyword>
<reference evidence="3 4" key="1">
    <citation type="submission" date="2016-10" db="EMBL/GenBank/DDBJ databases">
        <authorList>
            <person name="de Groot N.N."/>
        </authorList>
    </citation>
    <scope>NUCLEOTIDE SEQUENCE [LARGE SCALE GENOMIC DNA]</scope>
    <source>
        <strain evidence="3 4">DSM 15345</strain>
    </source>
</reference>
<dbReference type="EMBL" id="FNQM01000003">
    <property type="protein sequence ID" value="SEA09075.1"/>
    <property type="molecule type" value="Genomic_DNA"/>
</dbReference>
<evidence type="ECO:0000256" key="1">
    <source>
        <dbReference type="ARBA" id="ARBA00009759"/>
    </source>
</evidence>
<dbReference type="SUPFAM" id="SSF56655">
    <property type="entry name" value="Carbohydrate phosphatase"/>
    <property type="match status" value="1"/>
</dbReference>
<evidence type="ECO:0000313" key="3">
    <source>
        <dbReference type="EMBL" id="SEA09075.1"/>
    </source>
</evidence>
<feature type="binding site" evidence="2">
    <location>
        <position position="73"/>
    </location>
    <ligand>
        <name>Mg(2+)</name>
        <dbReference type="ChEBI" id="CHEBI:18420"/>
        <label>1</label>
        <note>catalytic</note>
    </ligand>
</feature>
<dbReference type="PRINTS" id="PR00377">
    <property type="entry name" value="IMPHPHTASES"/>
</dbReference>
<proteinExistence type="inferred from homology"/>
<keyword evidence="4" id="KW-1185">Reference proteome</keyword>
<dbReference type="GO" id="GO:0008934">
    <property type="term" value="F:inositol monophosphate 1-phosphatase activity"/>
    <property type="evidence" value="ECO:0007669"/>
    <property type="project" value="TreeGrafter"/>
</dbReference>
<dbReference type="Pfam" id="PF00459">
    <property type="entry name" value="Inositol_P"/>
    <property type="match status" value="1"/>
</dbReference>
<comment type="cofactor">
    <cofactor evidence="2">
        <name>Mg(2+)</name>
        <dbReference type="ChEBI" id="CHEBI:18420"/>
    </cofactor>
</comment>
<dbReference type="RefSeq" id="WP_281243474.1">
    <property type="nucleotide sequence ID" value="NZ_FNQM01000003.1"/>
</dbReference>
<feature type="binding site" evidence="2">
    <location>
        <position position="91"/>
    </location>
    <ligand>
        <name>Mg(2+)</name>
        <dbReference type="ChEBI" id="CHEBI:18420"/>
        <label>1</label>
        <note>catalytic</note>
    </ligand>
</feature>
<feature type="binding site" evidence="2">
    <location>
        <position position="94"/>
    </location>
    <ligand>
        <name>Mg(2+)</name>
        <dbReference type="ChEBI" id="CHEBI:18420"/>
        <label>1</label>
        <note>catalytic</note>
    </ligand>
</feature>